<gene>
    <name evidence="1" type="ORF">COU08_04695</name>
</gene>
<sequence length="79" mass="8790">MKRIASRESRGKWYIAFSWNNDFEPRGGEIEHEEISLEATTEDAAIAEAHAIASSGKNVKTSCGEMPVPIGYSVIYKTR</sequence>
<proteinExistence type="predicted"/>
<name>A0A2M6WH46_9BACT</name>
<protein>
    <submittedName>
        <fullName evidence="1">Uncharacterized protein</fullName>
    </submittedName>
</protein>
<dbReference type="EMBL" id="PFBA01000035">
    <property type="protein sequence ID" value="PIT92121.1"/>
    <property type="molecule type" value="Genomic_DNA"/>
</dbReference>
<organism evidence="1 2">
    <name type="scientific">Candidatus Harrisonbacteria bacterium CG10_big_fil_rev_8_21_14_0_10_42_17</name>
    <dbReference type="NCBI Taxonomy" id="1974584"/>
    <lineage>
        <taxon>Bacteria</taxon>
        <taxon>Candidatus Harrisoniibacteriota</taxon>
    </lineage>
</organism>
<comment type="caution">
    <text evidence="1">The sequence shown here is derived from an EMBL/GenBank/DDBJ whole genome shotgun (WGS) entry which is preliminary data.</text>
</comment>
<reference evidence="2" key="1">
    <citation type="submission" date="2017-09" db="EMBL/GenBank/DDBJ databases">
        <title>Depth-based differentiation of microbial function through sediment-hosted aquifers and enrichment of novel symbionts in the deep terrestrial subsurface.</title>
        <authorList>
            <person name="Probst A.J."/>
            <person name="Ladd B."/>
            <person name="Jarett J.K."/>
            <person name="Geller-Mcgrath D.E."/>
            <person name="Sieber C.M.K."/>
            <person name="Emerson J.B."/>
            <person name="Anantharaman K."/>
            <person name="Thomas B.C."/>
            <person name="Malmstrom R."/>
            <person name="Stieglmeier M."/>
            <person name="Klingl A."/>
            <person name="Woyke T."/>
            <person name="Ryan C.M."/>
            <person name="Banfield J.F."/>
        </authorList>
    </citation>
    <scope>NUCLEOTIDE SEQUENCE [LARGE SCALE GENOMIC DNA]</scope>
</reference>
<accession>A0A2M6WH46</accession>
<dbReference type="Proteomes" id="UP000228635">
    <property type="component" value="Unassembled WGS sequence"/>
</dbReference>
<dbReference type="AlphaFoldDB" id="A0A2M6WH46"/>
<evidence type="ECO:0000313" key="1">
    <source>
        <dbReference type="EMBL" id="PIT92121.1"/>
    </source>
</evidence>
<evidence type="ECO:0000313" key="2">
    <source>
        <dbReference type="Proteomes" id="UP000228635"/>
    </source>
</evidence>